<feature type="region of interest" description="Disordered" evidence="2">
    <location>
        <begin position="1"/>
        <end position="29"/>
    </location>
</feature>
<dbReference type="Gene3D" id="3.40.50.720">
    <property type="entry name" value="NAD(P)-binding Rossmann-like Domain"/>
    <property type="match status" value="1"/>
</dbReference>
<dbReference type="PIRSF" id="PIRSF015578">
    <property type="entry name" value="Myoinos-ppht_syn"/>
    <property type="match status" value="1"/>
</dbReference>
<dbReference type="Pfam" id="PF01658">
    <property type="entry name" value="Inos-1-P_synth"/>
    <property type="match status" value="1"/>
</dbReference>
<dbReference type="PANTHER" id="PTHR11510">
    <property type="entry name" value="MYO-INOSITOL-1 PHOSPHATE SYNTHASE"/>
    <property type="match status" value="1"/>
</dbReference>
<gene>
    <name evidence="4" type="ORF">EV383_2587</name>
</gene>
<feature type="compositionally biased region" description="Low complexity" evidence="2">
    <location>
        <begin position="16"/>
        <end position="27"/>
    </location>
</feature>
<evidence type="ECO:0000256" key="2">
    <source>
        <dbReference type="SAM" id="MobiDB-lite"/>
    </source>
</evidence>
<dbReference type="SUPFAM" id="SSF51735">
    <property type="entry name" value="NAD(P)-binding Rossmann-fold domains"/>
    <property type="match status" value="1"/>
</dbReference>
<dbReference type="InterPro" id="IPR002587">
    <property type="entry name" value="Myo-inos-1-P_Synthase"/>
</dbReference>
<dbReference type="GO" id="GO:0008654">
    <property type="term" value="P:phospholipid biosynthetic process"/>
    <property type="evidence" value="ECO:0007669"/>
    <property type="project" value="InterPro"/>
</dbReference>
<protein>
    <submittedName>
        <fullName evidence="4">Myo-inositol-1-phosphate synthase</fullName>
    </submittedName>
</protein>
<name>A0A4Q7UXE3_PSEST</name>
<dbReference type="GO" id="GO:0006021">
    <property type="term" value="P:inositol biosynthetic process"/>
    <property type="evidence" value="ECO:0007669"/>
    <property type="project" value="InterPro"/>
</dbReference>
<sequence length="419" mass="45069">MQETAVTVDPNITDPAESTSAAQETSAPDATGHRVGVAVVGLGGAVASTMVAGVELLRLGAVGSAGLPFADRTELTPYESLRFGGWDLDPADLAKAAQVHQVLEPAQLDLVAGHLETLTPWPAVADPRWCRNAGGANVVEISSLRERIARIRDDLQRFRTEQELDTVVVLNLASTEAVPPDTTFLADAAALERAIDADDPAVTPGVLYAYAAISETCPYVNFTPGAGAESPALQHLAEQHGVPIAGRDGKTGQTMLKTVLAPALRSRGLHVDGWYSTNLLGNRDGEILNDPDSMASKVNTKGSVLDSMLGYAVDDHIVRIDYYRPRGDAKESWDNIDLTGFLGGRMQLKLDFLCRDSVLAAPLVLELVRMVVEAHRRGESGAQEQLGYFFKSPVTRDSRPPEHGFARQEQTLNDWLDGR</sequence>
<comment type="caution">
    <text evidence="4">The sequence shown here is derived from an EMBL/GenBank/DDBJ whole genome shotgun (WGS) entry which is preliminary data.</text>
</comment>
<dbReference type="OrthoDB" id="729130at2"/>
<reference evidence="4 5" key="1">
    <citation type="submission" date="2019-02" db="EMBL/GenBank/DDBJ databases">
        <title>Sequencing the genomes of 1000 actinobacteria strains.</title>
        <authorList>
            <person name="Klenk H.-P."/>
        </authorList>
    </citation>
    <scope>NUCLEOTIDE SEQUENCE [LARGE SCALE GENOMIC DNA]</scope>
    <source>
        <strain evidence="4 5">DSM 45779</strain>
    </source>
</reference>
<dbReference type="Proteomes" id="UP000291591">
    <property type="component" value="Unassembled WGS sequence"/>
</dbReference>
<accession>A0A4Q7UXE3</accession>
<dbReference type="AlphaFoldDB" id="A0A4Q7UXE3"/>
<dbReference type="GO" id="GO:0004512">
    <property type="term" value="F:inositol-3-phosphate synthase activity"/>
    <property type="evidence" value="ECO:0007669"/>
    <property type="project" value="InterPro"/>
</dbReference>
<keyword evidence="5" id="KW-1185">Reference proteome</keyword>
<evidence type="ECO:0000313" key="5">
    <source>
        <dbReference type="Proteomes" id="UP000291591"/>
    </source>
</evidence>
<dbReference type="SUPFAM" id="SSF55347">
    <property type="entry name" value="Glyceraldehyde-3-phosphate dehydrogenase-like, C-terminal domain"/>
    <property type="match status" value="1"/>
</dbReference>
<evidence type="ECO:0000256" key="1">
    <source>
        <dbReference type="ARBA" id="ARBA00010813"/>
    </source>
</evidence>
<dbReference type="EMBL" id="SHKL01000001">
    <property type="protein sequence ID" value="RZT85708.1"/>
    <property type="molecule type" value="Genomic_DNA"/>
</dbReference>
<dbReference type="Gene3D" id="3.30.360.10">
    <property type="entry name" value="Dihydrodipicolinate Reductase, domain 2"/>
    <property type="match status" value="1"/>
</dbReference>
<proteinExistence type="inferred from homology"/>
<dbReference type="InterPro" id="IPR036291">
    <property type="entry name" value="NAD(P)-bd_dom_sf"/>
</dbReference>
<evidence type="ECO:0000313" key="4">
    <source>
        <dbReference type="EMBL" id="RZT85708.1"/>
    </source>
</evidence>
<organism evidence="4 5">
    <name type="scientific">Pseudonocardia sediminis</name>
    <dbReference type="NCBI Taxonomy" id="1397368"/>
    <lineage>
        <taxon>Bacteria</taxon>
        <taxon>Bacillati</taxon>
        <taxon>Actinomycetota</taxon>
        <taxon>Actinomycetes</taxon>
        <taxon>Pseudonocardiales</taxon>
        <taxon>Pseudonocardiaceae</taxon>
        <taxon>Pseudonocardia</taxon>
    </lineage>
</organism>
<comment type="similarity">
    <text evidence="1">Belongs to the myo-inositol 1-phosphate synthase family.</text>
</comment>
<feature type="domain" description="Myo-inositol-1-phosphate synthase GAPDH-like" evidence="3">
    <location>
        <begin position="252"/>
        <end position="357"/>
    </location>
</feature>
<evidence type="ECO:0000259" key="3">
    <source>
        <dbReference type="Pfam" id="PF01658"/>
    </source>
</evidence>
<dbReference type="Pfam" id="PF07994">
    <property type="entry name" value="NAD_binding_5"/>
    <property type="match status" value="1"/>
</dbReference>
<dbReference type="InterPro" id="IPR013021">
    <property type="entry name" value="Myo-inos-1-P_Synthase_GAPDH"/>
</dbReference>